<dbReference type="GO" id="GO:0046677">
    <property type="term" value="P:response to antibiotic"/>
    <property type="evidence" value="ECO:0007669"/>
    <property type="project" value="UniProtKB-KW"/>
</dbReference>
<dbReference type="GO" id="GO:0070566">
    <property type="term" value="F:adenylyltransferase activity"/>
    <property type="evidence" value="ECO:0007669"/>
    <property type="project" value="InterPro"/>
</dbReference>
<comment type="catalytic activity">
    <reaction evidence="5">
        <text>spectinomycin + ATP = 9-O-adenylylspectinomycin + diphosphate</text>
        <dbReference type="Rhea" id="RHEA:63228"/>
        <dbReference type="ChEBI" id="CHEBI:30616"/>
        <dbReference type="ChEBI" id="CHEBI:33019"/>
        <dbReference type="ChEBI" id="CHEBI:146260"/>
        <dbReference type="ChEBI" id="CHEBI:146261"/>
    </reaction>
</comment>
<dbReference type="CDD" id="cd05403">
    <property type="entry name" value="NT_KNTase_like"/>
    <property type="match status" value="1"/>
</dbReference>
<accession>A0A0J6C8N6</accession>
<dbReference type="InterPro" id="IPR002934">
    <property type="entry name" value="Polymerase_NTP_transf_dom"/>
</dbReference>
<dbReference type="InterPro" id="IPR043519">
    <property type="entry name" value="NT_sf"/>
</dbReference>
<evidence type="ECO:0000313" key="12">
    <source>
        <dbReference type="Proteomes" id="UP000092950"/>
    </source>
</evidence>
<dbReference type="EMBL" id="CYTV01000004">
    <property type="protein sequence ID" value="CUI72864.1"/>
    <property type="molecule type" value="Genomic_DNA"/>
</dbReference>
<evidence type="ECO:0000256" key="3">
    <source>
        <dbReference type="ARBA" id="ARBA00035126"/>
    </source>
</evidence>
<dbReference type="EC" id="2.7.7.47" evidence="3"/>
<name>A0A0J6C8N6_9BORD</name>
<dbReference type="AlphaFoldDB" id="A0A0J6C8N6"/>
<dbReference type="Gene3D" id="3.30.460.10">
    <property type="entry name" value="Beta Polymerase, domain 2"/>
    <property type="match status" value="1"/>
</dbReference>
<evidence type="ECO:0000313" key="11">
    <source>
        <dbReference type="Proteomes" id="UP000053096"/>
    </source>
</evidence>
<dbReference type="SUPFAM" id="SSF81301">
    <property type="entry name" value="Nucleotidyltransferase"/>
    <property type="match status" value="1"/>
</dbReference>
<dbReference type="NCBIfam" id="NF010309">
    <property type="entry name" value="PRK13746.1"/>
    <property type="match status" value="1"/>
</dbReference>
<dbReference type="PIRSF" id="PIRSF000819">
    <property type="entry name" value="Streptomycin_3-adenylyltransf"/>
    <property type="match status" value="1"/>
</dbReference>
<dbReference type="GO" id="GO:0009012">
    <property type="term" value="F:aminoglycoside 3''-adenylyltransferase activity"/>
    <property type="evidence" value="ECO:0007669"/>
    <property type="project" value="UniProtKB-EC"/>
</dbReference>
<dbReference type="Proteomes" id="UP000053096">
    <property type="component" value="Unassembled WGS sequence"/>
</dbReference>
<feature type="domain" description="Polymerase nucleotidyl transferase" evidence="7">
    <location>
        <begin position="30"/>
        <end position="60"/>
    </location>
</feature>
<comment type="catalytic activity">
    <reaction evidence="6">
        <text>streptomycin + ATP = 3''-O-adenylylstreptomycin + diphosphate</text>
        <dbReference type="Rhea" id="RHEA:20245"/>
        <dbReference type="ChEBI" id="CHEBI:30616"/>
        <dbReference type="ChEBI" id="CHEBI:33019"/>
        <dbReference type="ChEBI" id="CHEBI:58007"/>
        <dbReference type="ChEBI" id="CHEBI:58605"/>
        <dbReference type="EC" id="2.7.7.47"/>
    </reaction>
</comment>
<sequence>MNRLVPTEIRPQLSLALDVIQRHLPTSLMAVHLYGSALYGGLKPLSDIDLLVTASAKLDEAQRRSLVADLLRISAPPGDDPALRALEVTLVLHTDIAPWRYPPLRHLQFGEWQRQDILAGIIEADTLDPDLAILFAKARQHSIALVGPPADRLFAPVPKTDFYAALSTTLDLWRTPDDWSGDERHVLLTLARVWYSAATGAIAPKDMAADWALARLPETYRPLLWQARQAYLGHAQDRFAAQGQALTAAILHMKSKAAAALAG</sequence>
<dbReference type="Proteomes" id="UP000092950">
    <property type="component" value="Chromosome"/>
</dbReference>
<keyword evidence="12" id="KW-1185">Reference proteome</keyword>
<protein>
    <recommendedName>
        <fullName evidence="4">Aminoglycoside (3'') (9) adenylyltransferase</fullName>
        <ecNumber evidence="3">2.7.7.47</ecNumber>
    </recommendedName>
</protein>
<dbReference type="KEGG" id="bpdz:BBN53_17500"/>
<accession>A0A0M7EYE2</accession>
<proteinExistence type="predicted"/>
<keyword evidence="2" id="KW-0046">Antibiotic resistance</keyword>
<evidence type="ECO:0000313" key="9">
    <source>
        <dbReference type="EMBL" id="ANY17513.1"/>
    </source>
</evidence>
<dbReference type="OrthoDB" id="7058480at2"/>
<dbReference type="EMBL" id="CP016440">
    <property type="protein sequence ID" value="ANY17513.1"/>
    <property type="molecule type" value="Genomic_DNA"/>
</dbReference>
<feature type="domain" description="Adenylyltransferase AadA C-terminal" evidence="8">
    <location>
        <begin position="153"/>
        <end position="255"/>
    </location>
</feature>
<evidence type="ECO:0000313" key="10">
    <source>
        <dbReference type="EMBL" id="CUI72864.1"/>
    </source>
</evidence>
<evidence type="ECO:0000259" key="8">
    <source>
        <dbReference type="Pfam" id="PF13427"/>
    </source>
</evidence>
<evidence type="ECO:0000256" key="6">
    <source>
        <dbReference type="ARBA" id="ARBA00048566"/>
    </source>
</evidence>
<dbReference type="InterPro" id="IPR025184">
    <property type="entry name" value="AadA_C"/>
</dbReference>
<dbReference type="Pfam" id="PF13427">
    <property type="entry name" value="AadA_C"/>
    <property type="match status" value="1"/>
</dbReference>
<evidence type="ECO:0000259" key="7">
    <source>
        <dbReference type="Pfam" id="PF01909"/>
    </source>
</evidence>
<evidence type="ECO:0000256" key="4">
    <source>
        <dbReference type="ARBA" id="ARBA00035252"/>
    </source>
</evidence>
<keyword evidence="10" id="KW-0548">Nucleotidyltransferase</keyword>
<evidence type="ECO:0000256" key="1">
    <source>
        <dbReference type="ARBA" id="ARBA00022679"/>
    </source>
</evidence>
<evidence type="ECO:0000256" key="5">
    <source>
        <dbReference type="ARBA" id="ARBA00047831"/>
    </source>
</evidence>
<organism evidence="10 11">
    <name type="scientific">Bordetella pseudohinzii</name>
    <dbReference type="NCBI Taxonomy" id="1331258"/>
    <lineage>
        <taxon>Bacteria</taxon>
        <taxon>Pseudomonadati</taxon>
        <taxon>Pseudomonadota</taxon>
        <taxon>Betaproteobacteria</taxon>
        <taxon>Burkholderiales</taxon>
        <taxon>Alcaligenaceae</taxon>
        <taxon>Bordetella</taxon>
    </lineage>
</organism>
<dbReference type="Pfam" id="PF01909">
    <property type="entry name" value="NTP_transf_2"/>
    <property type="match status" value="1"/>
</dbReference>
<reference evidence="9 12" key="2">
    <citation type="submission" date="2016-07" db="EMBL/GenBank/DDBJ databases">
        <title>Complete genome sequences of Bordetella pseudohinzii.</title>
        <authorList>
            <person name="Spilker T."/>
            <person name="Darrah R."/>
            <person name="LiPuma J.J."/>
        </authorList>
    </citation>
    <scope>NUCLEOTIDE SEQUENCE [LARGE SCALE GENOMIC DNA]</scope>
    <source>
        <strain evidence="9 12">HI4681</strain>
    </source>
</reference>
<dbReference type="RefSeq" id="WP_043213208.1">
    <property type="nucleotide sequence ID" value="NZ_CAJGUP010000078.1"/>
</dbReference>
<dbReference type="InterPro" id="IPR024172">
    <property type="entry name" value="AadA/Aad9"/>
</dbReference>
<evidence type="ECO:0000256" key="2">
    <source>
        <dbReference type="ARBA" id="ARBA00023251"/>
    </source>
</evidence>
<reference evidence="10 11" key="1">
    <citation type="submission" date="2015-09" db="EMBL/GenBank/DDBJ databases">
        <authorList>
            <person name="Jackson K.R."/>
            <person name="Lunt B.L."/>
            <person name="Fisher J.N.B."/>
            <person name="Gardner A.V."/>
            <person name="Bailey M.E."/>
            <person name="Deus L.M."/>
            <person name="Earl A.S."/>
            <person name="Gibby P.D."/>
            <person name="Hartmann K.A."/>
            <person name="Liu J.E."/>
            <person name="Manci A.M."/>
            <person name="Nielsen D.A."/>
            <person name="Solomon M.B."/>
            <person name="Breakwell D.P."/>
            <person name="Burnett S.H."/>
            <person name="Grose J.H."/>
        </authorList>
    </citation>
    <scope>NUCLEOTIDE SEQUENCE [LARGE SCALE GENOMIC DNA]</scope>
    <source>
        <strain evidence="10 11">2789STDY5608636</strain>
    </source>
</reference>
<keyword evidence="1 10" id="KW-0808">Transferase</keyword>
<gene>
    <name evidence="10" type="primary">ant1</name>
    <name evidence="9" type="ORF">BBN53_17500</name>
    <name evidence="10" type="ORF">ERS370011_01957</name>
</gene>